<name>A0A918S083_9GAMM</name>
<evidence type="ECO:0000313" key="2">
    <source>
        <dbReference type="Proteomes" id="UP000614811"/>
    </source>
</evidence>
<proteinExistence type="predicted"/>
<dbReference type="AlphaFoldDB" id="A0A918S083"/>
<reference evidence="1" key="2">
    <citation type="submission" date="2020-09" db="EMBL/GenBank/DDBJ databases">
        <authorList>
            <person name="Sun Q."/>
            <person name="Kim S."/>
        </authorList>
    </citation>
    <scope>NUCLEOTIDE SEQUENCE</scope>
    <source>
        <strain evidence="1">KCTC 12711</strain>
    </source>
</reference>
<dbReference type="Proteomes" id="UP000614811">
    <property type="component" value="Unassembled WGS sequence"/>
</dbReference>
<gene>
    <name evidence="1" type="ORF">GCM10008090_30920</name>
</gene>
<comment type="caution">
    <text evidence="1">The sequence shown here is derived from an EMBL/GenBank/DDBJ whole genome shotgun (WGS) entry which is preliminary data.</text>
</comment>
<keyword evidence="2" id="KW-1185">Reference proteome</keyword>
<accession>A0A918S083</accession>
<dbReference type="EMBL" id="BMXA01000007">
    <property type="protein sequence ID" value="GHA19014.1"/>
    <property type="molecule type" value="Genomic_DNA"/>
</dbReference>
<protein>
    <submittedName>
        <fullName evidence="1">Uncharacterized protein</fullName>
    </submittedName>
</protein>
<organism evidence="1 2">
    <name type="scientific">Arenicella chitinivorans</name>
    <dbReference type="NCBI Taxonomy" id="1329800"/>
    <lineage>
        <taxon>Bacteria</taxon>
        <taxon>Pseudomonadati</taxon>
        <taxon>Pseudomonadota</taxon>
        <taxon>Gammaproteobacteria</taxon>
        <taxon>Arenicellales</taxon>
        <taxon>Arenicellaceae</taxon>
        <taxon>Arenicella</taxon>
    </lineage>
</organism>
<evidence type="ECO:0000313" key="1">
    <source>
        <dbReference type="EMBL" id="GHA19014.1"/>
    </source>
</evidence>
<reference evidence="1" key="1">
    <citation type="journal article" date="2014" name="Int. J. Syst. Evol. Microbiol.">
        <title>Complete genome sequence of Corynebacterium casei LMG S-19264T (=DSM 44701T), isolated from a smear-ripened cheese.</title>
        <authorList>
            <consortium name="US DOE Joint Genome Institute (JGI-PGF)"/>
            <person name="Walter F."/>
            <person name="Albersmeier A."/>
            <person name="Kalinowski J."/>
            <person name="Ruckert C."/>
        </authorList>
    </citation>
    <scope>NUCLEOTIDE SEQUENCE</scope>
    <source>
        <strain evidence="1">KCTC 12711</strain>
    </source>
</reference>
<sequence length="127" mass="14518">MGLIMSTESKTTQLITKLIRETSNGNVEWTVKDAPRALNYETEQSVPLYLQTEYKGRKLGVYDLRTKYFTDEDEYHWIEGVGFCIVDDKGRVVWEANESSLALGDLFKTAREQASGVDDILDDLLEM</sequence>